<dbReference type="EMBL" id="CP000575">
    <property type="protein sequence ID" value="ABN70558.1"/>
    <property type="molecule type" value="Genomic_DNA"/>
</dbReference>
<accession>A3DPJ8</accession>
<proteinExistence type="predicted"/>
<evidence type="ECO:0000313" key="2">
    <source>
        <dbReference type="Proteomes" id="UP000000254"/>
    </source>
</evidence>
<name>A3DPJ8_STAMF</name>
<dbReference type="Proteomes" id="UP000000254">
    <property type="component" value="Chromosome"/>
</dbReference>
<organism evidence="1 2">
    <name type="scientific">Staphylothermus marinus (strain ATCC 43588 / DSM 3639 / JCM 9404 / F1)</name>
    <dbReference type="NCBI Taxonomy" id="399550"/>
    <lineage>
        <taxon>Archaea</taxon>
        <taxon>Thermoproteota</taxon>
        <taxon>Thermoprotei</taxon>
        <taxon>Desulfurococcales</taxon>
        <taxon>Desulfurococcaceae</taxon>
        <taxon>Staphylothermus</taxon>
    </lineage>
</organism>
<dbReference type="eggNOG" id="arCOG08835">
    <property type="taxonomic scope" value="Archaea"/>
</dbReference>
<sequence length="252" mass="29204">MGEEEKEVYEVIASLPIDMNRMNILNDITFEAQLLMRSKFLKKITLGYKDLLKIHELGKDKEVLLTTEFNNKRYIIYIDHGVIVSSAETDPEKDTRIVGLRPLATLILASKIKPITFKLFEIQPYEEEKTQEAPKTVYREFITKKKIVPPTIPVSKKKETRIMDFSKMLKELIDKTKQDVEDIAPLYGCKLVDVKLAISRGTIYIRVYVKKKSFLGKCSIEKLMENIKNDLEVITSMIDLNLPYKVEVIQIK</sequence>
<protein>
    <recommendedName>
        <fullName evidence="3">DUF2226 domain-containing protein</fullName>
    </recommendedName>
</protein>
<evidence type="ECO:0008006" key="3">
    <source>
        <dbReference type="Google" id="ProtNLM"/>
    </source>
</evidence>
<dbReference type="HOGENOM" id="CLU_1100991_0_0_2"/>
<dbReference type="KEGG" id="smr:Smar_1469"/>
<dbReference type="AlphaFoldDB" id="A3DPJ8"/>
<gene>
    <name evidence="1" type="ordered locus">Smar_1469</name>
</gene>
<dbReference type="OrthoDB" id="373527at2157"/>
<reference evidence="1 2" key="2">
    <citation type="journal article" date="2009" name="Stand. Genomic Sci.">
        <title>Complete genome sequence of Staphylothermus marinus Stetter and Fiala 1986 type strain F1.</title>
        <authorList>
            <person name="Anderson I.J."/>
            <person name="Sun H."/>
            <person name="Lapidus A."/>
            <person name="Copeland A."/>
            <person name="Glavina Del Rio T."/>
            <person name="Tice H."/>
            <person name="Dalin E."/>
            <person name="Lucas S."/>
            <person name="Barry K."/>
            <person name="Land M."/>
            <person name="Richardson P."/>
            <person name="Huber H."/>
            <person name="Kyrpides N.C."/>
        </authorList>
    </citation>
    <scope>NUCLEOTIDE SEQUENCE [LARGE SCALE GENOMIC DNA]</scope>
    <source>
        <strain evidence="2">ATCC 43588 / DSM 3639 / JCM 9404 / F1</strain>
    </source>
</reference>
<reference evidence="2" key="1">
    <citation type="journal article" date="2009" name="BMC Genomics">
        <title>The complete genome sequence of Staphylothermus marinus reveals differences in sulfur metabolism among heterotrophic Crenarchaeota.</title>
        <authorList>
            <person name="Anderson I.J."/>
            <person name="Dharmarajan L."/>
            <person name="Rodriguez J."/>
            <person name="Hooper S."/>
            <person name="Porat I."/>
            <person name="Ulrich L.E."/>
            <person name="Elkins J.G."/>
            <person name="Mavromatis K."/>
            <person name="Sun H."/>
            <person name="Land M."/>
            <person name="Lapidus A."/>
            <person name="Lucas S."/>
            <person name="Barry K."/>
            <person name="Huber H."/>
            <person name="Zhulin I.B."/>
            <person name="Whitman W.B."/>
            <person name="Mukhopadhyay B."/>
            <person name="Woese C."/>
            <person name="Bristow J."/>
            <person name="Kyrpides N."/>
        </authorList>
    </citation>
    <scope>NUCLEOTIDE SEQUENCE [LARGE SCALE GENOMIC DNA]</scope>
    <source>
        <strain evidence="2">ATCC 43588 / DSM 3639 / JCM 9404 / F1</strain>
    </source>
</reference>
<keyword evidence="2" id="KW-1185">Reference proteome</keyword>
<evidence type="ECO:0000313" key="1">
    <source>
        <dbReference type="EMBL" id="ABN70558.1"/>
    </source>
</evidence>
<dbReference type="RefSeq" id="WP_011839752.1">
    <property type="nucleotide sequence ID" value="NC_009033.1"/>
</dbReference>
<dbReference type="STRING" id="399550.Smar_1469"/>
<dbReference type="GeneID" id="4907185"/>